<organism evidence="1 2">
    <name type="scientific">Pleurodeles waltl</name>
    <name type="common">Iberian ribbed newt</name>
    <dbReference type="NCBI Taxonomy" id="8319"/>
    <lineage>
        <taxon>Eukaryota</taxon>
        <taxon>Metazoa</taxon>
        <taxon>Chordata</taxon>
        <taxon>Craniata</taxon>
        <taxon>Vertebrata</taxon>
        <taxon>Euteleostomi</taxon>
        <taxon>Amphibia</taxon>
        <taxon>Batrachia</taxon>
        <taxon>Caudata</taxon>
        <taxon>Salamandroidea</taxon>
        <taxon>Salamandridae</taxon>
        <taxon>Pleurodelinae</taxon>
        <taxon>Pleurodeles</taxon>
    </lineage>
</organism>
<evidence type="ECO:0000313" key="2">
    <source>
        <dbReference type="Proteomes" id="UP001066276"/>
    </source>
</evidence>
<dbReference type="EMBL" id="JANPWB010000003">
    <property type="protein sequence ID" value="KAJ1200160.1"/>
    <property type="molecule type" value="Genomic_DNA"/>
</dbReference>
<gene>
    <name evidence="1" type="ORF">NDU88_003987</name>
</gene>
<name>A0AAV7VIW9_PLEWA</name>
<comment type="caution">
    <text evidence="1">The sequence shown here is derived from an EMBL/GenBank/DDBJ whole genome shotgun (WGS) entry which is preliminary data.</text>
</comment>
<sequence>MDTRRPPSAATDLLQICTNRGIQVPKRPIFKALQKGELALQEKQLQGKNIPESGGHKRSGPAIPVGFVNPGDLQQMSKGFFLSDMGRLKILAEEGPCY</sequence>
<dbReference type="AlphaFoldDB" id="A0AAV7VIW9"/>
<accession>A0AAV7VIW9</accession>
<evidence type="ECO:0000313" key="1">
    <source>
        <dbReference type="EMBL" id="KAJ1200160.1"/>
    </source>
</evidence>
<protein>
    <submittedName>
        <fullName evidence="1">Uncharacterized protein</fullName>
    </submittedName>
</protein>
<dbReference type="Proteomes" id="UP001066276">
    <property type="component" value="Chromosome 2_1"/>
</dbReference>
<reference evidence="1" key="1">
    <citation type="journal article" date="2022" name="bioRxiv">
        <title>Sequencing and chromosome-scale assembly of the giantPleurodeles waltlgenome.</title>
        <authorList>
            <person name="Brown T."/>
            <person name="Elewa A."/>
            <person name="Iarovenko S."/>
            <person name="Subramanian E."/>
            <person name="Araus A.J."/>
            <person name="Petzold A."/>
            <person name="Susuki M."/>
            <person name="Suzuki K.-i.T."/>
            <person name="Hayashi T."/>
            <person name="Toyoda A."/>
            <person name="Oliveira C."/>
            <person name="Osipova E."/>
            <person name="Leigh N.D."/>
            <person name="Simon A."/>
            <person name="Yun M.H."/>
        </authorList>
    </citation>
    <scope>NUCLEOTIDE SEQUENCE</scope>
    <source>
        <strain evidence="1">20211129_DDA</strain>
        <tissue evidence="1">Liver</tissue>
    </source>
</reference>
<keyword evidence="2" id="KW-1185">Reference proteome</keyword>
<proteinExistence type="predicted"/>